<feature type="non-terminal residue" evidence="2">
    <location>
        <position position="349"/>
    </location>
</feature>
<evidence type="ECO:0000259" key="1">
    <source>
        <dbReference type="Pfam" id="PF09250"/>
    </source>
</evidence>
<dbReference type="InterPro" id="IPR015330">
    <property type="entry name" value="DNA_primase/pol_bifunc_N"/>
</dbReference>
<organism evidence="2">
    <name type="scientific">marine sediment metagenome</name>
    <dbReference type="NCBI Taxonomy" id="412755"/>
    <lineage>
        <taxon>unclassified sequences</taxon>
        <taxon>metagenomes</taxon>
        <taxon>ecological metagenomes</taxon>
    </lineage>
</organism>
<feature type="domain" description="DNA primase/polymerase bifunctional N-terminal" evidence="1">
    <location>
        <begin position="25"/>
        <end position="145"/>
    </location>
</feature>
<gene>
    <name evidence="2" type="ORF">LCGC14_2923140</name>
</gene>
<reference evidence="2" key="1">
    <citation type="journal article" date="2015" name="Nature">
        <title>Complex archaea that bridge the gap between prokaryotes and eukaryotes.</title>
        <authorList>
            <person name="Spang A."/>
            <person name="Saw J.H."/>
            <person name="Jorgensen S.L."/>
            <person name="Zaremba-Niedzwiedzka K."/>
            <person name="Martijn J."/>
            <person name="Lind A.E."/>
            <person name="van Eijk R."/>
            <person name="Schleper C."/>
            <person name="Guy L."/>
            <person name="Ettema T.J."/>
        </authorList>
    </citation>
    <scope>NUCLEOTIDE SEQUENCE</scope>
</reference>
<dbReference type="SUPFAM" id="SSF56747">
    <property type="entry name" value="Prim-pol domain"/>
    <property type="match status" value="1"/>
</dbReference>
<comment type="caution">
    <text evidence="2">The sequence shown here is derived from an EMBL/GenBank/DDBJ whole genome shotgun (WGS) entry which is preliminary data.</text>
</comment>
<dbReference type="Pfam" id="PF09250">
    <property type="entry name" value="Prim-Pol"/>
    <property type="match status" value="1"/>
</dbReference>
<proteinExistence type="predicted"/>
<protein>
    <recommendedName>
        <fullName evidence="1">DNA primase/polymerase bifunctional N-terminal domain-containing protein</fullName>
    </recommendedName>
</protein>
<dbReference type="EMBL" id="LAZR01058152">
    <property type="protein sequence ID" value="KKK70522.1"/>
    <property type="molecule type" value="Genomic_DNA"/>
</dbReference>
<name>A0A0F8XNB5_9ZZZZ</name>
<accession>A0A0F8XNB5</accession>
<dbReference type="AlphaFoldDB" id="A0A0F8XNB5"/>
<evidence type="ECO:0000313" key="2">
    <source>
        <dbReference type="EMBL" id="KKK70522.1"/>
    </source>
</evidence>
<sequence length="349" mass="40428">MVPYDNFLKLLQETAPEDYKPFILLLQKGGKAPLLGSAWSTDGLSYEKSIKALREGYNLGIAATPTDPLEIVDIDNPEIYEKGHVKETLTTRSGCRDGVHCFYYKDPKRPKLGNKPIPGQGEVRSEWYYVVAPGSYYLPNEEDYEKHPRLKENPQKGQYTIEKSIPPTTITKEELPKEFLKIINKEDKEGIDIELIINGVDKNRNDSGMRFVSFLNASDSDIKKEMELWNTKNKPPMGTTEFNRLLTKDYKYSFKQNPNQHIIENGKLKRIAQNQKYLDKKKYGETKLDGKGFKPFFLAQNIMEDNRFVCFRENDRFYIFKDGYYQHGKTYCVEITQNTLGVNSTKHKI</sequence>